<evidence type="ECO:0000313" key="4">
    <source>
        <dbReference type="RefSeq" id="XP_011495873.1"/>
    </source>
</evidence>
<feature type="region of interest" description="Disordered" evidence="1">
    <location>
        <begin position="202"/>
        <end position="284"/>
    </location>
</feature>
<accession>A0AAJ6YD61</accession>
<evidence type="ECO:0000256" key="1">
    <source>
        <dbReference type="SAM" id="MobiDB-lite"/>
    </source>
</evidence>
<name>A0AAJ6YD61_9HYME</name>
<evidence type="ECO:0000313" key="3">
    <source>
        <dbReference type="Proteomes" id="UP000695007"/>
    </source>
</evidence>
<feature type="signal peptide" evidence="2">
    <location>
        <begin position="1"/>
        <end position="17"/>
    </location>
</feature>
<dbReference type="Proteomes" id="UP000695007">
    <property type="component" value="Unplaced"/>
</dbReference>
<dbReference type="RefSeq" id="XP_011495873.1">
    <property type="nucleotide sequence ID" value="XM_011497571.1"/>
</dbReference>
<dbReference type="AlphaFoldDB" id="A0AAJ6YD61"/>
<organism evidence="3 4">
    <name type="scientific">Ceratosolen solmsi marchali</name>
    <dbReference type="NCBI Taxonomy" id="326594"/>
    <lineage>
        <taxon>Eukaryota</taxon>
        <taxon>Metazoa</taxon>
        <taxon>Ecdysozoa</taxon>
        <taxon>Arthropoda</taxon>
        <taxon>Hexapoda</taxon>
        <taxon>Insecta</taxon>
        <taxon>Pterygota</taxon>
        <taxon>Neoptera</taxon>
        <taxon>Endopterygota</taxon>
        <taxon>Hymenoptera</taxon>
        <taxon>Apocrita</taxon>
        <taxon>Proctotrupomorpha</taxon>
        <taxon>Chalcidoidea</taxon>
        <taxon>Agaonidae</taxon>
        <taxon>Agaoninae</taxon>
        <taxon>Ceratosolen</taxon>
    </lineage>
</organism>
<proteinExistence type="predicted"/>
<feature type="compositionally biased region" description="Low complexity" evidence="1">
    <location>
        <begin position="254"/>
        <end position="284"/>
    </location>
</feature>
<gene>
    <name evidence="4" type="primary">LOC105360620</name>
</gene>
<sequence>MTYTLMLLLCTIVASQAQYPGHPGAAYHAAPAPQYAAPPAPVGEDGSVVDTPEVAQAKAAHFAEFARAAARAAEDKSQEPGAFGPRFSGVPRPAYAYSGQAVSSTAGAPYSQASYPVASAAVQFQRPAPNPAYHQQQGHYGPEPKRFQVPVGAKAPFVPAPLADDGTVIDTPEVAALKAVRLQELAEAEARAYKYGATDDFPAEGQEQLSFPGQYHSEPQPGPYQAPGPIPRTAYPGPSTYPGSPQSFASAPRSYQSPAPIYQPQAQAYQPQSYQPAQSYQSQY</sequence>
<dbReference type="GeneID" id="105360620"/>
<keyword evidence="3" id="KW-1185">Reference proteome</keyword>
<feature type="chain" id="PRO_5042514675" evidence="2">
    <location>
        <begin position="18"/>
        <end position="284"/>
    </location>
</feature>
<dbReference type="KEGG" id="csol:105360620"/>
<feature type="compositionally biased region" description="Pro residues" evidence="1">
    <location>
        <begin position="220"/>
        <end position="230"/>
    </location>
</feature>
<reference evidence="4" key="1">
    <citation type="submission" date="2025-08" db="UniProtKB">
        <authorList>
            <consortium name="RefSeq"/>
        </authorList>
    </citation>
    <scope>IDENTIFICATION</scope>
</reference>
<evidence type="ECO:0000256" key="2">
    <source>
        <dbReference type="SAM" id="SignalP"/>
    </source>
</evidence>
<keyword evidence="2" id="KW-0732">Signal</keyword>
<protein>
    <submittedName>
        <fullName evidence="4">Skin secretory protein xP2-like isoform X1</fullName>
    </submittedName>
</protein>